<reference evidence="2 3" key="1">
    <citation type="journal article" date="2023" name="Nucleic Acids Res.">
        <title>The hologenome of Daphnia magna reveals possible DNA methylation and microbiome-mediated evolution of the host genome.</title>
        <authorList>
            <person name="Chaturvedi A."/>
            <person name="Li X."/>
            <person name="Dhandapani V."/>
            <person name="Marshall H."/>
            <person name="Kissane S."/>
            <person name="Cuenca-Cambronero M."/>
            <person name="Asole G."/>
            <person name="Calvet F."/>
            <person name="Ruiz-Romero M."/>
            <person name="Marangio P."/>
            <person name="Guigo R."/>
            <person name="Rago D."/>
            <person name="Mirbahai L."/>
            <person name="Eastwood N."/>
            <person name="Colbourne J.K."/>
            <person name="Zhou J."/>
            <person name="Mallon E."/>
            <person name="Orsini L."/>
        </authorList>
    </citation>
    <scope>NUCLEOTIDE SEQUENCE [LARGE SCALE GENOMIC DNA]</scope>
    <source>
        <strain evidence="2">LRV0_1</strain>
    </source>
</reference>
<gene>
    <name evidence="2" type="ORF">OUZ56_029860</name>
</gene>
<evidence type="ECO:0000256" key="1">
    <source>
        <dbReference type="SAM" id="MobiDB-lite"/>
    </source>
</evidence>
<comment type="caution">
    <text evidence="2">The sequence shown here is derived from an EMBL/GenBank/DDBJ whole genome shotgun (WGS) entry which is preliminary data.</text>
</comment>
<dbReference type="EMBL" id="JAOYFB010000040">
    <property type="protein sequence ID" value="KAK4037834.1"/>
    <property type="molecule type" value="Genomic_DNA"/>
</dbReference>
<keyword evidence="3" id="KW-1185">Reference proteome</keyword>
<evidence type="ECO:0000313" key="3">
    <source>
        <dbReference type="Proteomes" id="UP001234178"/>
    </source>
</evidence>
<feature type="region of interest" description="Disordered" evidence="1">
    <location>
        <begin position="53"/>
        <end position="75"/>
    </location>
</feature>
<evidence type="ECO:0000313" key="2">
    <source>
        <dbReference type="EMBL" id="KAK4037834.1"/>
    </source>
</evidence>
<dbReference type="Proteomes" id="UP001234178">
    <property type="component" value="Unassembled WGS sequence"/>
</dbReference>
<accession>A0ABR0B835</accession>
<organism evidence="2 3">
    <name type="scientific">Daphnia magna</name>
    <dbReference type="NCBI Taxonomy" id="35525"/>
    <lineage>
        <taxon>Eukaryota</taxon>
        <taxon>Metazoa</taxon>
        <taxon>Ecdysozoa</taxon>
        <taxon>Arthropoda</taxon>
        <taxon>Crustacea</taxon>
        <taxon>Branchiopoda</taxon>
        <taxon>Diplostraca</taxon>
        <taxon>Cladocera</taxon>
        <taxon>Anomopoda</taxon>
        <taxon>Daphniidae</taxon>
        <taxon>Daphnia</taxon>
    </lineage>
</organism>
<protein>
    <submittedName>
        <fullName evidence="2">Uncharacterized protein</fullName>
    </submittedName>
</protein>
<name>A0ABR0B835_9CRUS</name>
<proteinExistence type="predicted"/>
<sequence length="75" mass="8463">MFNLNCESNEHSRGSITRQECRKFRRTKLTAPVRVTTLWPKQAKLSRVILSGSPRIGRSMSGGKRLEAAYGSQEP</sequence>